<dbReference type="EMBL" id="LSSN01001571">
    <property type="protein sequence ID" value="OMJ19136.1"/>
    <property type="molecule type" value="Genomic_DNA"/>
</dbReference>
<evidence type="ECO:0000313" key="4">
    <source>
        <dbReference type="Proteomes" id="UP000187283"/>
    </source>
</evidence>
<proteinExistence type="predicted"/>
<evidence type="ECO:0000313" key="2">
    <source>
        <dbReference type="EMBL" id="OMJ14564.1"/>
    </source>
</evidence>
<feature type="compositionally biased region" description="Basic and acidic residues" evidence="1">
    <location>
        <begin position="11"/>
        <end position="21"/>
    </location>
</feature>
<evidence type="ECO:0000313" key="3">
    <source>
        <dbReference type="EMBL" id="OMJ19136.1"/>
    </source>
</evidence>
<evidence type="ECO:0000256" key="1">
    <source>
        <dbReference type="SAM" id="MobiDB-lite"/>
    </source>
</evidence>
<accession>A0A1R1XX46</accession>
<dbReference type="EMBL" id="LSSN01003013">
    <property type="protein sequence ID" value="OMJ14564.1"/>
    <property type="molecule type" value="Genomic_DNA"/>
</dbReference>
<organism evidence="3 4">
    <name type="scientific">Smittium culicis</name>
    <dbReference type="NCBI Taxonomy" id="133412"/>
    <lineage>
        <taxon>Eukaryota</taxon>
        <taxon>Fungi</taxon>
        <taxon>Fungi incertae sedis</taxon>
        <taxon>Zoopagomycota</taxon>
        <taxon>Kickxellomycotina</taxon>
        <taxon>Harpellomycetes</taxon>
        <taxon>Harpellales</taxon>
        <taxon>Legeriomycetaceae</taxon>
        <taxon>Smittium</taxon>
    </lineage>
</organism>
<feature type="region of interest" description="Disordered" evidence="1">
    <location>
        <begin position="1"/>
        <end position="29"/>
    </location>
</feature>
<comment type="caution">
    <text evidence="3">The sequence shown here is derived from an EMBL/GenBank/DDBJ whole genome shotgun (WGS) entry which is preliminary data.</text>
</comment>
<sequence length="71" mass="8201">MLWESSNKPQRCSENKQEHKLTTALKPPPTIKRIPKSRGLVSTLADNAGESYEDVIFQELRPSNGIFKYYY</sequence>
<name>A0A1R1XX46_9FUNG</name>
<gene>
    <name evidence="3" type="ORF">AYI70_g4920</name>
    <name evidence="2" type="ORF">AYI70_g7794</name>
</gene>
<feature type="compositionally biased region" description="Polar residues" evidence="1">
    <location>
        <begin position="1"/>
        <end position="10"/>
    </location>
</feature>
<dbReference type="AlphaFoldDB" id="A0A1R1XX46"/>
<reference evidence="3 4" key="1">
    <citation type="submission" date="2017-01" db="EMBL/GenBank/DDBJ databases">
        <authorList>
            <person name="Mah S.A."/>
            <person name="Swanson W.J."/>
            <person name="Moy G.W."/>
            <person name="Vacquier V.D."/>
        </authorList>
    </citation>
    <scope>NUCLEOTIDE SEQUENCE [LARGE SCALE GENOMIC DNA]</scope>
    <source>
        <strain evidence="3 4">GSMNP</strain>
    </source>
</reference>
<keyword evidence="4" id="KW-1185">Reference proteome</keyword>
<dbReference type="Proteomes" id="UP000187283">
    <property type="component" value="Unassembled WGS sequence"/>
</dbReference>
<protein>
    <submittedName>
        <fullName evidence="3">Uncharacterized protein</fullName>
    </submittedName>
</protein>